<feature type="transmembrane region" description="Helical" evidence="7">
    <location>
        <begin position="304"/>
        <end position="322"/>
    </location>
</feature>
<feature type="transmembrane region" description="Helical" evidence="7">
    <location>
        <begin position="248"/>
        <end position="266"/>
    </location>
</feature>
<feature type="transmembrane region" description="Helical" evidence="7">
    <location>
        <begin position="210"/>
        <end position="228"/>
    </location>
</feature>
<dbReference type="SUPFAM" id="SSF103473">
    <property type="entry name" value="MFS general substrate transporter"/>
    <property type="match status" value="1"/>
</dbReference>
<feature type="transmembrane region" description="Helical" evidence="7">
    <location>
        <begin position="43"/>
        <end position="66"/>
    </location>
</feature>
<dbReference type="Pfam" id="PF07690">
    <property type="entry name" value="MFS_1"/>
    <property type="match status" value="1"/>
</dbReference>
<evidence type="ECO:0000259" key="8">
    <source>
        <dbReference type="PROSITE" id="PS50850"/>
    </source>
</evidence>
<dbReference type="PROSITE" id="PS50850">
    <property type="entry name" value="MFS"/>
    <property type="match status" value="1"/>
</dbReference>
<evidence type="ECO:0000256" key="7">
    <source>
        <dbReference type="SAM" id="Phobius"/>
    </source>
</evidence>
<keyword evidence="6 7" id="KW-0472">Membrane</keyword>
<evidence type="ECO:0000256" key="6">
    <source>
        <dbReference type="ARBA" id="ARBA00023136"/>
    </source>
</evidence>
<keyword evidence="10" id="KW-1185">Reference proteome</keyword>
<keyword evidence="4 7" id="KW-0812">Transmembrane</keyword>
<keyword evidence="5 7" id="KW-1133">Transmembrane helix</keyword>
<dbReference type="Gene3D" id="1.20.1250.20">
    <property type="entry name" value="MFS general substrate transporter like domains"/>
    <property type="match status" value="1"/>
</dbReference>
<dbReference type="Proteomes" id="UP001147700">
    <property type="component" value="Unassembled WGS sequence"/>
</dbReference>
<accession>A0ABT4RMU0</accession>
<evidence type="ECO:0000313" key="10">
    <source>
        <dbReference type="Proteomes" id="UP001147700"/>
    </source>
</evidence>
<dbReference type="InterPro" id="IPR036259">
    <property type="entry name" value="MFS_trans_sf"/>
</dbReference>
<evidence type="ECO:0000256" key="3">
    <source>
        <dbReference type="ARBA" id="ARBA00022475"/>
    </source>
</evidence>
<feature type="domain" description="Major facilitator superfamily (MFS) profile" evidence="8">
    <location>
        <begin position="11"/>
        <end position="405"/>
    </location>
</feature>
<evidence type="ECO:0000313" key="9">
    <source>
        <dbReference type="EMBL" id="MDA0139859.1"/>
    </source>
</evidence>
<dbReference type="InterPro" id="IPR020846">
    <property type="entry name" value="MFS_dom"/>
</dbReference>
<dbReference type="PANTHER" id="PTHR23517">
    <property type="entry name" value="RESISTANCE PROTEIN MDTM, PUTATIVE-RELATED-RELATED"/>
    <property type="match status" value="1"/>
</dbReference>
<dbReference type="EMBL" id="JAPCID010000030">
    <property type="protein sequence ID" value="MDA0139859.1"/>
    <property type="molecule type" value="Genomic_DNA"/>
</dbReference>
<evidence type="ECO:0000256" key="5">
    <source>
        <dbReference type="ARBA" id="ARBA00022989"/>
    </source>
</evidence>
<evidence type="ECO:0000256" key="1">
    <source>
        <dbReference type="ARBA" id="ARBA00004651"/>
    </source>
</evidence>
<name>A0ABT4RMU0_9ACTN</name>
<keyword evidence="3" id="KW-1003">Cell membrane</keyword>
<dbReference type="InterPro" id="IPR050171">
    <property type="entry name" value="MFS_Transporters"/>
</dbReference>
<feature type="transmembrane region" description="Helical" evidence="7">
    <location>
        <begin position="342"/>
        <end position="365"/>
    </location>
</feature>
<dbReference type="PANTHER" id="PTHR23517:SF2">
    <property type="entry name" value="MULTIDRUG RESISTANCE PROTEIN MDTH"/>
    <property type="match status" value="1"/>
</dbReference>
<feature type="transmembrane region" description="Helical" evidence="7">
    <location>
        <begin position="165"/>
        <end position="189"/>
    </location>
</feature>
<dbReference type="RefSeq" id="WP_202957775.1">
    <property type="nucleotide sequence ID" value="NZ_JAPCID010000030.1"/>
</dbReference>
<evidence type="ECO:0000256" key="4">
    <source>
        <dbReference type="ARBA" id="ARBA00022692"/>
    </source>
</evidence>
<dbReference type="InterPro" id="IPR011701">
    <property type="entry name" value="MFS"/>
</dbReference>
<evidence type="ECO:0000256" key="2">
    <source>
        <dbReference type="ARBA" id="ARBA00022448"/>
    </source>
</evidence>
<reference evidence="9" key="1">
    <citation type="submission" date="2022-10" db="EMBL/GenBank/DDBJ databases">
        <title>The WGS of Solirubrobacter sp. CPCC 204708.</title>
        <authorList>
            <person name="Jiang Z."/>
        </authorList>
    </citation>
    <scope>NUCLEOTIDE SEQUENCE</scope>
    <source>
        <strain evidence="9">CPCC 204708</strain>
    </source>
</reference>
<comment type="subcellular location">
    <subcellularLocation>
        <location evidence="1">Cell membrane</location>
        <topology evidence="1">Multi-pass membrane protein</topology>
    </subcellularLocation>
</comment>
<feature type="transmembrane region" description="Helical" evidence="7">
    <location>
        <begin position="78"/>
        <end position="96"/>
    </location>
</feature>
<protein>
    <submittedName>
        <fullName evidence="9">MFS transporter</fullName>
    </submittedName>
</protein>
<feature type="transmembrane region" description="Helical" evidence="7">
    <location>
        <begin position="137"/>
        <end position="159"/>
    </location>
</feature>
<gene>
    <name evidence="9" type="ORF">OJ962_20320</name>
</gene>
<comment type="caution">
    <text evidence="9">The sequence shown here is derived from an EMBL/GenBank/DDBJ whole genome shotgun (WGS) entry which is preliminary data.</text>
</comment>
<keyword evidence="2" id="KW-0813">Transport</keyword>
<feature type="transmembrane region" description="Helical" evidence="7">
    <location>
        <begin position="278"/>
        <end position="298"/>
    </location>
</feature>
<feature type="transmembrane region" description="Helical" evidence="7">
    <location>
        <begin position="102"/>
        <end position="125"/>
    </location>
</feature>
<organism evidence="9 10">
    <name type="scientific">Solirubrobacter deserti</name>
    <dbReference type="NCBI Taxonomy" id="2282478"/>
    <lineage>
        <taxon>Bacteria</taxon>
        <taxon>Bacillati</taxon>
        <taxon>Actinomycetota</taxon>
        <taxon>Thermoleophilia</taxon>
        <taxon>Solirubrobacterales</taxon>
        <taxon>Solirubrobacteraceae</taxon>
        <taxon>Solirubrobacter</taxon>
    </lineage>
</organism>
<feature type="transmembrane region" description="Helical" evidence="7">
    <location>
        <begin position="371"/>
        <end position="388"/>
    </location>
</feature>
<sequence length="405" mass="40680">MRTLVPALPRDAWVVLGADAISAVGSGLTLPFLFVYLHQACGLSPALAGLAVASVAAGSVAGNVAGGTLSDRAGARNAMVVGLVCAAAGAAALTLVDAPWHAFAAAVTVGFGAGIVWPAQDALLARVVAPAQRSSAFSLRFATMNAGLGVGALIAALLVSSQPGFVALYLADAASFLVAIPLLLNVRPLAPPVAEHRTGSYRAVVRDRTFVRVWLLTALLVTLSYGQLHSAFPAFASGPGGLDADALGFAYAANTITVVLVQLFVLRALRGRRRTTGIAVACGVWALAWALALFAGQLGGSTPATVAFALSLAVFGLAEACLSPSLAPMVNDLAPADLAGRYNGLSTLAWTVGFLVGPATAGMAVGVDDGALLLGFLVAACGAAALAARRLARHLPSRANTIAAA</sequence>
<feature type="transmembrane region" description="Helical" evidence="7">
    <location>
        <begin position="12"/>
        <end position="37"/>
    </location>
</feature>
<proteinExistence type="predicted"/>